<dbReference type="EMBL" id="BARW01025489">
    <property type="protein sequence ID" value="GAJ09168.1"/>
    <property type="molecule type" value="Genomic_DNA"/>
</dbReference>
<comment type="caution">
    <text evidence="1">The sequence shown here is derived from an EMBL/GenBank/DDBJ whole genome shotgun (WGS) entry which is preliminary data.</text>
</comment>
<reference evidence="1" key="1">
    <citation type="journal article" date="2014" name="Front. Microbiol.">
        <title>High frequency of phylogenetically diverse reductive dehalogenase-homologous genes in deep subseafloor sedimentary metagenomes.</title>
        <authorList>
            <person name="Kawai M."/>
            <person name="Futagami T."/>
            <person name="Toyoda A."/>
            <person name="Takaki Y."/>
            <person name="Nishi S."/>
            <person name="Hori S."/>
            <person name="Arai W."/>
            <person name="Tsubouchi T."/>
            <person name="Morono Y."/>
            <person name="Uchiyama I."/>
            <person name="Ito T."/>
            <person name="Fujiyama A."/>
            <person name="Inagaki F."/>
            <person name="Takami H."/>
        </authorList>
    </citation>
    <scope>NUCLEOTIDE SEQUENCE</scope>
    <source>
        <strain evidence="1">Expedition CK06-06</strain>
    </source>
</reference>
<gene>
    <name evidence="1" type="ORF">S12H4_41776</name>
</gene>
<sequence length="56" mass="6632">MEKDEILLRGKQKFLSRNAIIYSSGNCNFKLKVTGYRRPYLLTDMFKSNFDHLSSR</sequence>
<evidence type="ECO:0000313" key="1">
    <source>
        <dbReference type="EMBL" id="GAJ09168.1"/>
    </source>
</evidence>
<dbReference type="AlphaFoldDB" id="X1TUZ5"/>
<name>X1TUZ5_9ZZZZ</name>
<proteinExistence type="predicted"/>
<protein>
    <submittedName>
        <fullName evidence="1">Uncharacterized protein</fullName>
    </submittedName>
</protein>
<organism evidence="1">
    <name type="scientific">marine sediment metagenome</name>
    <dbReference type="NCBI Taxonomy" id="412755"/>
    <lineage>
        <taxon>unclassified sequences</taxon>
        <taxon>metagenomes</taxon>
        <taxon>ecological metagenomes</taxon>
    </lineage>
</organism>
<accession>X1TUZ5</accession>